<name>A0A2M4D6U4_ANODA</name>
<reference evidence="1" key="1">
    <citation type="submission" date="2018-01" db="EMBL/GenBank/DDBJ databases">
        <title>An insight into the sialome of Amazonian anophelines.</title>
        <authorList>
            <person name="Ribeiro J.M."/>
            <person name="Scarpassa V."/>
            <person name="Calvo E."/>
        </authorList>
    </citation>
    <scope>NUCLEOTIDE SEQUENCE</scope>
</reference>
<organism evidence="1">
    <name type="scientific">Anopheles darlingi</name>
    <name type="common">Mosquito</name>
    <dbReference type="NCBI Taxonomy" id="43151"/>
    <lineage>
        <taxon>Eukaryota</taxon>
        <taxon>Metazoa</taxon>
        <taxon>Ecdysozoa</taxon>
        <taxon>Arthropoda</taxon>
        <taxon>Hexapoda</taxon>
        <taxon>Insecta</taxon>
        <taxon>Pterygota</taxon>
        <taxon>Neoptera</taxon>
        <taxon>Endopterygota</taxon>
        <taxon>Diptera</taxon>
        <taxon>Nematocera</taxon>
        <taxon>Culicoidea</taxon>
        <taxon>Culicidae</taxon>
        <taxon>Anophelinae</taxon>
        <taxon>Anopheles</taxon>
    </lineage>
</organism>
<dbReference type="EMBL" id="GGFL01009117">
    <property type="protein sequence ID" value="MBW73295.1"/>
    <property type="molecule type" value="Transcribed_RNA"/>
</dbReference>
<protein>
    <submittedName>
        <fullName evidence="1">Putative secreted protein</fullName>
    </submittedName>
</protein>
<evidence type="ECO:0000313" key="1">
    <source>
        <dbReference type="EMBL" id="MBW73295.1"/>
    </source>
</evidence>
<dbReference type="AlphaFoldDB" id="A0A2M4D6U4"/>
<sequence>MRPHLAATRRQKRKWEERRRLLPLPLPPLSVVRCATTRNIGWCLLVLIPRVRRKSTIAALPPPRTIIVAAQ</sequence>
<proteinExistence type="predicted"/>
<accession>A0A2M4D6U4</accession>